<keyword evidence="3" id="KW-0804">Transcription</keyword>
<dbReference type="Gene3D" id="1.10.260.40">
    <property type="entry name" value="lambda repressor-like DNA-binding domains"/>
    <property type="match status" value="1"/>
</dbReference>
<dbReference type="GO" id="GO:0003677">
    <property type="term" value="F:DNA binding"/>
    <property type="evidence" value="ECO:0007669"/>
    <property type="project" value="UniProtKB-KW"/>
</dbReference>
<dbReference type="EMBL" id="LR134516">
    <property type="protein sequence ID" value="VEJ21129.1"/>
    <property type="molecule type" value="Genomic_DNA"/>
</dbReference>
<evidence type="ECO:0000313" key="5">
    <source>
        <dbReference type="EMBL" id="VEJ21129.1"/>
    </source>
</evidence>
<evidence type="ECO:0000259" key="4">
    <source>
        <dbReference type="PROSITE" id="PS50943"/>
    </source>
</evidence>
<dbReference type="PROSITE" id="PS50943">
    <property type="entry name" value="HTH_CROC1"/>
    <property type="match status" value="1"/>
</dbReference>
<dbReference type="KEGG" id="nani:NCTC12227_00855"/>
<dbReference type="AlphaFoldDB" id="A0A1X3CLC5"/>
<accession>A0A1X3CLC5</accession>
<proteinExistence type="predicted"/>
<evidence type="ECO:0000256" key="2">
    <source>
        <dbReference type="ARBA" id="ARBA00023125"/>
    </source>
</evidence>
<dbReference type="STRING" id="326522.BWD08_03790"/>
<dbReference type="PANTHER" id="PTHR46797">
    <property type="entry name" value="HTH-TYPE TRANSCRIPTIONAL REGULATOR"/>
    <property type="match status" value="1"/>
</dbReference>
<dbReference type="OrthoDB" id="8527856at2"/>
<keyword evidence="2" id="KW-0238">DNA-binding</keyword>
<dbReference type="REBASE" id="290012">
    <property type="entry name" value="C.Nan12227ORF857P"/>
</dbReference>
<organism evidence="5 6">
    <name type="scientific">Neisseria animaloris</name>
    <dbReference type="NCBI Taxonomy" id="326522"/>
    <lineage>
        <taxon>Bacteria</taxon>
        <taxon>Pseudomonadati</taxon>
        <taxon>Pseudomonadota</taxon>
        <taxon>Betaproteobacteria</taxon>
        <taxon>Neisseriales</taxon>
        <taxon>Neisseriaceae</taxon>
        <taxon>Neisseria</taxon>
    </lineage>
</organism>
<dbReference type="PANTHER" id="PTHR46797:SF23">
    <property type="entry name" value="HTH-TYPE TRANSCRIPTIONAL REGULATOR SUTR"/>
    <property type="match status" value="1"/>
</dbReference>
<reference evidence="5 6" key="1">
    <citation type="submission" date="2018-12" db="EMBL/GenBank/DDBJ databases">
        <authorList>
            <consortium name="Pathogen Informatics"/>
        </authorList>
    </citation>
    <scope>NUCLEOTIDE SEQUENCE [LARGE SCALE GENOMIC DNA]</scope>
    <source>
        <strain evidence="5 6">NCTC12227</strain>
    </source>
</reference>
<evidence type="ECO:0000313" key="6">
    <source>
        <dbReference type="Proteomes" id="UP000268229"/>
    </source>
</evidence>
<dbReference type="SMART" id="SM00530">
    <property type="entry name" value="HTH_XRE"/>
    <property type="match status" value="1"/>
</dbReference>
<sequence>MKTDDLKLFGIHVKTLRLSKNLSQEELAERAGMHRTYIGMIERGERNPALLNLIRLAKALHIPLSQLVNFLDKENHETD</sequence>
<name>A0A1X3CLC5_9NEIS</name>
<keyword evidence="1" id="KW-0805">Transcription regulation</keyword>
<dbReference type="SUPFAM" id="SSF47413">
    <property type="entry name" value="lambda repressor-like DNA-binding domains"/>
    <property type="match status" value="1"/>
</dbReference>
<gene>
    <name evidence="5" type="primary">sinR</name>
    <name evidence="5" type="ORF">NCTC12227_00855</name>
</gene>
<dbReference type="RefSeq" id="WP_085389821.1">
    <property type="nucleotide sequence ID" value="NZ_LR134440.1"/>
</dbReference>
<dbReference type="InterPro" id="IPR050807">
    <property type="entry name" value="TransReg_Diox_bact_type"/>
</dbReference>
<dbReference type="CDD" id="cd00093">
    <property type="entry name" value="HTH_XRE"/>
    <property type="match status" value="1"/>
</dbReference>
<evidence type="ECO:0000256" key="1">
    <source>
        <dbReference type="ARBA" id="ARBA00023015"/>
    </source>
</evidence>
<protein>
    <submittedName>
        <fullName evidence="5">Transcriptional regulator</fullName>
    </submittedName>
</protein>
<dbReference type="InterPro" id="IPR001387">
    <property type="entry name" value="Cro/C1-type_HTH"/>
</dbReference>
<dbReference type="Pfam" id="PF01381">
    <property type="entry name" value="HTH_3"/>
    <property type="match status" value="1"/>
</dbReference>
<dbReference type="InterPro" id="IPR010982">
    <property type="entry name" value="Lambda_DNA-bd_dom_sf"/>
</dbReference>
<keyword evidence="6" id="KW-1185">Reference proteome</keyword>
<evidence type="ECO:0000256" key="3">
    <source>
        <dbReference type="ARBA" id="ARBA00023163"/>
    </source>
</evidence>
<dbReference type="GO" id="GO:0003700">
    <property type="term" value="F:DNA-binding transcription factor activity"/>
    <property type="evidence" value="ECO:0007669"/>
    <property type="project" value="TreeGrafter"/>
</dbReference>
<dbReference type="GO" id="GO:0005829">
    <property type="term" value="C:cytosol"/>
    <property type="evidence" value="ECO:0007669"/>
    <property type="project" value="TreeGrafter"/>
</dbReference>
<dbReference type="Proteomes" id="UP000268229">
    <property type="component" value="Chromosome"/>
</dbReference>
<feature type="domain" description="HTH cro/C1-type" evidence="4">
    <location>
        <begin position="13"/>
        <end position="67"/>
    </location>
</feature>